<name>A0A967AY45_9MICO</name>
<proteinExistence type="predicted"/>
<dbReference type="Proteomes" id="UP000744769">
    <property type="component" value="Unassembled WGS sequence"/>
</dbReference>
<keyword evidence="1" id="KW-0812">Transmembrane</keyword>
<protein>
    <submittedName>
        <fullName evidence="2">Uncharacterized protein</fullName>
    </submittedName>
</protein>
<feature type="transmembrane region" description="Helical" evidence="1">
    <location>
        <begin position="6"/>
        <end position="24"/>
    </location>
</feature>
<gene>
    <name evidence="2" type="ORF">G9U51_02065</name>
</gene>
<dbReference type="EMBL" id="JAAOIV010000001">
    <property type="protein sequence ID" value="NHN54564.1"/>
    <property type="molecule type" value="Genomic_DNA"/>
</dbReference>
<evidence type="ECO:0000256" key="1">
    <source>
        <dbReference type="SAM" id="Phobius"/>
    </source>
</evidence>
<comment type="caution">
    <text evidence="2">The sequence shown here is derived from an EMBL/GenBank/DDBJ whole genome shotgun (WGS) entry which is preliminary data.</text>
</comment>
<keyword evidence="3" id="KW-1185">Reference proteome</keyword>
<accession>A0A967AY45</accession>
<dbReference type="RefSeq" id="WP_166192340.1">
    <property type="nucleotide sequence ID" value="NZ_JAAOIV010000001.1"/>
</dbReference>
<evidence type="ECO:0000313" key="3">
    <source>
        <dbReference type="Proteomes" id="UP000744769"/>
    </source>
</evidence>
<reference evidence="2" key="1">
    <citation type="submission" date="2020-03" db="EMBL/GenBank/DDBJ databases">
        <title>Draft sequencing of Calidifontibacter sp. DB0510.</title>
        <authorList>
            <person name="Kim D.-U."/>
        </authorList>
    </citation>
    <scope>NUCLEOTIDE SEQUENCE</scope>
    <source>
        <strain evidence="2">DB0510</strain>
    </source>
</reference>
<keyword evidence="1" id="KW-0472">Membrane</keyword>
<evidence type="ECO:0000313" key="2">
    <source>
        <dbReference type="EMBL" id="NHN54564.1"/>
    </source>
</evidence>
<keyword evidence="1" id="KW-1133">Transmembrane helix</keyword>
<organism evidence="2 3">
    <name type="scientific">Metallococcus carri</name>
    <dbReference type="NCBI Taxonomy" id="1656884"/>
    <lineage>
        <taxon>Bacteria</taxon>
        <taxon>Bacillati</taxon>
        <taxon>Actinomycetota</taxon>
        <taxon>Actinomycetes</taxon>
        <taxon>Micrococcales</taxon>
        <taxon>Dermacoccaceae</taxon>
        <taxon>Metallococcus</taxon>
    </lineage>
</organism>
<sequence length="76" mass="8629">MVVTVVGLVVAVVIVWALMFAALGRTAMPARERLPLSEWTPRDLLHNIRFGWHHLADANESLQPDDDRHPHSTEKH</sequence>
<dbReference type="AlphaFoldDB" id="A0A967AY45"/>